<dbReference type="PATRIC" id="fig|983917.3.peg.4276"/>
<proteinExistence type="inferred from homology"/>
<dbReference type="Gene3D" id="2.170.130.10">
    <property type="entry name" value="TonB-dependent receptor, plug domain"/>
    <property type="match status" value="1"/>
</dbReference>
<dbReference type="PANTHER" id="PTHR32552">
    <property type="entry name" value="FERRICHROME IRON RECEPTOR-RELATED"/>
    <property type="match status" value="1"/>
</dbReference>
<reference evidence="16 17" key="1">
    <citation type="journal article" date="2012" name="J. Bacteriol.">
        <title>Complete genome sequence of phototrophic betaproteobacterium Rubrivivax gelatinosus IL144.</title>
        <authorList>
            <person name="Nagashima S."/>
            <person name="Kamimura A."/>
            <person name="Shimizu T."/>
            <person name="Nakamura-isaki S."/>
            <person name="Aono E."/>
            <person name="Sakamoto K."/>
            <person name="Ichikawa N."/>
            <person name="Nakazawa H."/>
            <person name="Sekine M."/>
            <person name="Yamazaki S."/>
            <person name="Fujita N."/>
            <person name="Shimada K."/>
            <person name="Hanada S."/>
            <person name="Nagashima K.V.P."/>
        </authorList>
    </citation>
    <scope>NUCLEOTIDE SEQUENCE [LARGE SCALE GENOMIC DNA]</scope>
    <source>
        <strain evidence="17">NBRC 100245 / IL144</strain>
    </source>
</reference>
<dbReference type="InterPro" id="IPR000531">
    <property type="entry name" value="Beta-barrel_TonB"/>
</dbReference>
<keyword evidence="8 16" id="KW-0675">Receptor</keyword>
<evidence type="ECO:0000259" key="14">
    <source>
        <dbReference type="Pfam" id="PF00593"/>
    </source>
</evidence>
<dbReference type="PROSITE" id="PS52016">
    <property type="entry name" value="TONB_DEPENDENT_REC_3"/>
    <property type="match status" value="1"/>
</dbReference>
<feature type="region of interest" description="Disordered" evidence="12">
    <location>
        <begin position="638"/>
        <end position="659"/>
    </location>
</feature>
<feature type="region of interest" description="Disordered" evidence="12">
    <location>
        <begin position="42"/>
        <end position="62"/>
    </location>
</feature>
<dbReference type="InterPro" id="IPR036942">
    <property type="entry name" value="Beta-barrel_TonB_sf"/>
</dbReference>
<evidence type="ECO:0000256" key="9">
    <source>
        <dbReference type="ARBA" id="ARBA00023237"/>
    </source>
</evidence>
<sequence length="752" mass="81737">MSPKTLTLGALAAGFGLVPLAVAQTAPTEADETTTLPAVRAKAAAEPDGKSSYQATTTRIGKGTQDLRDVPQSVTVITERLIDDRNLDTLKEALKNTGGISFQAAEGGEEDIRLRGFSLQSTGDIFIDGMRDPAFYDRDSFNWDRLELLRGSASMLFGRGSTGGAANQVTKQPRLLSANEVGVTLGSGEYARATADFNVRTGEEAALRINAMATKADDWGNKIDKRGIAPTYRWGIGSADEFSVGAYYLDNDNGVNYGLPWLTPGTRGGDWLWPTSPKNTYELASDYAQTGTRQANFSHLHRFEDRSELRTAVRAAHYWRDQRASAIRFAPASAQPGGLPVTSDTFGPDTVLTRSNGSGVQLKNMEMDTVYVQSDYSGRHRWGGLEHSLQAGIDLADEQFDNYGVAAGSPTLVKPPTTVGTPADGAWVDESARKLTRTRTFDAKAVGVYAQDLVQVAPSWKLLAGLRWDRLDGDYKAITAQGQPTTGNPPQPNPCYTPAGTSYSRSDSLWSKRFGVLYQPSPFSSYHASYGTSFNTAGDTYQYDAGTSKVDPESSRNLELGAKLDSEDGRFTTRVAVFHSTKYNERNRDSETVNACNYVLSGERHAAGFEFDIAGRLTPAWEVYASYSWIPEAEVDKSSGAAGTEPAGSRPGLTPRHSGSLWTTYQVSPKIRVGAGLNGRSRDKPVGLAADSKISAPKWITADLMAEYATDELSYKVNITNVTDEHYADQLYRGHYIAGKPRTIQFTTVLKF</sequence>
<evidence type="ECO:0000256" key="5">
    <source>
        <dbReference type="ARBA" id="ARBA00022692"/>
    </source>
</evidence>
<dbReference type="NCBIfam" id="TIGR01783">
    <property type="entry name" value="TonB-siderophor"/>
    <property type="match status" value="1"/>
</dbReference>
<evidence type="ECO:0000256" key="12">
    <source>
        <dbReference type="SAM" id="MobiDB-lite"/>
    </source>
</evidence>
<evidence type="ECO:0000256" key="8">
    <source>
        <dbReference type="ARBA" id="ARBA00023170"/>
    </source>
</evidence>
<dbReference type="eggNOG" id="COG4774">
    <property type="taxonomic scope" value="Bacteria"/>
</dbReference>
<keyword evidence="7 10" id="KW-0472">Membrane</keyword>
<dbReference type="AlphaFoldDB" id="I0HXI8"/>
<dbReference type="GO" id="GO:0015344">
    <property type="term" value="F:siderophore uptake transmembrane transporter activity"/>
    <property type="evidence" value="ECO:0007669"/>
    <property type="project" value="TreeGrafter"/>
</dbReference>
<evidence type="ECO:0000256" key="11">
    <source>
        <dbReference type="RuleBase" id="RU003357"/>
    </source>
</evidence>
<feature type="signal peptide" evidence="13">
    <location>
        <begin position="1"/>
        <end position="23"/>
    </location>
</feature>
<dbReference type="PANTHER" id="PTHR32552:SF83">
    <property type="entry name" value="BLR3904 PROTEIN"/>
    <property type="match status" value="1"/>
</dbReference>
<gene>
    <name evidence="16" type="ordered locus">RGE_43890</name>
</gene>
<feature type="region of interest" description="Disordered" evidence="12">
    <location>
        <begin position="479"/>
        <end position="501"/>
    </location>
</feature>
<evidence type="ECO:0000256" key="1">
    <source>
        <dbReference type="ARBA" id="ARBA00004571"/>
    </source>
</evidence>
<dbReference type="GO" id="GO:0015891">
    <property type="term" value="P:siderophore transport"/>
    <property type="evidence" value="ECO:0007669"/>
    <property type="project" value="InterPro"/>
</dbReference>
<keyword evidence="9 10" id="KW-0998">Cell outer membrane</keyword>
<evidence type="ECO:0000313" key="16">
    <source>
        <dbReference type="EMBL" id="BAL97725.1"/>
    </source>
</evidence>
<evidence type="ECO:0000259" key="15">
    <source>
        <dbReference type="Pfam" id="PF07715"/>
    </source>
</evidence>
<keyword evidence="6 11" id="KW-0798">TonB box</keyword>
<feature type="domain" description="TonB-dependent receptor-like beta-barrel" evidence="14">
    <location>
        <begin position="243"/>
        <end position="722"/>
    </location>
</feature>
<evidence type="ECO:0000256" key="6">
    <source>
        <dbReference type="ARBA" id="ARBA00023077"/>
    </source>
</evidence>
<feature type="domain" description="TonB-dependent receptor plug" evidence="15">
    <location>
        <begin position="67"/>
        <end position="165"/>
    </location>
</feature>
<keyword evidence="4 10" id="KW-1134">Transmembrane beta strand</keyword>
<keyword evidence="13" id="KW-0732">Signal</keyword>
<dbReference type="CDD" id="cd01347">
    <property type="entry name" value="ligand_gated_channel"/>
    <property type="match status" value="1"/>
</dbReference>
<evidence type="ECO:0000256" key="7">
    <source>
        <dbReference type="ARBA" id="ARBA00023136"/>
    </source>
</evidence>
<dbReference type="SUPFAM" id="SSF56935">
    <property type="entry name" value="Porins"/>
    <property type="match status" value="1"/>
</dbReference>
<dbReference type="GO" id="GO:0009279">
    <property type="term" value="C:cell outer membrane"/>
    <property type="evidence" value="ECO:0007669"/>
    <property type="project" value="UniProtKB-SubCell"/>
</dbReference>
<dbReference type="GO" id="GO:0038023">
    <property type="term" value="F:signaling receptor activity"/>
    <property type="evidence" value="ECO:0007669"/>
    <property type="project" value="InterPro"/>
</dbReference>
<dbReference type="RefSeq" id="WP_014430573.1">
    <property type="nucleotide sequence ID" value="NC_017075.1"/>
</dbReference>
<dbReference type="Gene3D" id="2.40.170.20">
    <property type="entry name" value="TonB-dependent receptor, beta-barrel domain"/>
    <property type="match status" value="1"/>
</dbReference>
<organism evidence="16 17">
    <name type="scientific">Rubrivivax gelatinosus (strain NBRC 100245 / IL144)</name>
    <dbReference type="NCBI Taxonomy" id="983917"/>
    <lineage>
        <taxon>Bacteria</taxon>
        <taxon>Pseudomonadati</taxon>
        <taxon>Pseudomonadota</taxon>
        <taxon>Betaproteobacteria</taxon>
        <taxon>Burkholderiales</taxon>
        <taxon>Sphaerotilaceae</taxon>
        <taxon>Rubrivivax</taxon>
    </lineage>
</organism>
<keyword evidence="5 10" id="KW-0812">Transmembrane</keyword>
<protein>
    <submittedName>
        <fullName evidence="16">Putative TonB-dependent receptor</fullName>
    </submittedName>
</protein>
<comment type="subcellular location">
    <subcellularLocation>
        <location evidence="1 10">Cell outer membrane</location>
        <topology evidence="1 10">Multi-pass membrane protein</topology>
    </subcellularLocation>
</comment>
<dbReference type="Pfam" id="PF00593">
    <property type="entry name" value="TonB_dep_Rec_b-barrel"/>
    <property type="match status" value="1"/>
</dbReference>
<dbReference type="InterPro" id="IPR037066">
    <property type="entry name" value="Plug_dom_sf"/>
</dbReference>
<dbReference type="Pfam" id="PF07715">
    <property type="entry name" value="Plug"/>
    <property type="match status" value="1"/>
</dbReference>
<comment type="similarity">
    <text evidence="2 10 11">Belongs to the TonB-dependent receptor family.</text>
</comment>
<evidence type="ECO:0000313" key="17">
    <source>
        <dbReference type="Proteomes" id="UP000007883"/>
    </source>
</evidence>
<evidence type="ECO:0000256" key="13">
    <source>
        <dbReference type="SAM" id="SignalP"/>
    </source>
</evidence>
<evidence type="ECO:0000256" key="2">
    <source>
        <dbReference type="ARBA" id="ARBA00009810"/>
    </source>
</evidence>
<dbReference type="EMBL" id="AP012320">
    <property type="protein sequence ID" value="BAL97725.1"/>
    <property type="molecule type" value="Genomic_DNA"/>
</dbReference>
<dbReference type="STRING" id="983917.RGE_43890"/>
<dbReference type="InterPro" id="IPR039426">
    <property type="entry name" value="TonB-dep_rcpt-like"/>
</dbReference>
<accession>I0HXI8</accession>
<dbReference type="KEGG" id="rge:RGE_43890"/>
<evidence type="ECO:0000256" key="3">
    <source>
        <dbReference type="ARBA" id="ARBA00022448"/>
    </source>
</evidence>
<feature type="chain" id="PRO_5003628590" evidence="13">
    <location>
        <begin position="24"/>
        <end position="752"/>
    </location>
</feature>
<evidence type="ECO:0000256" key="4">
    <source>
        <dbReference type="ARBA" id="ARBA00022452"/>
    </source>
</evidence>
<dbReference type="InterPro" id="IPR010105">
    <property type="entry name" value="TonB_sidphr_rcpt"/>
</dbReference>
<name>I0HXI8_RUBGI</name>
<dbReference type="HOGENOM" id="CLU_008287_9_4_4"/>
<dbReference type="InterPro" id="IPR012910">
    <property type="entry name" value="Plug_dom"/>
</dbReference>
<dbReference type="Proteomes" id="UP000007883">
    <property type="component" value="Chromosome"/>
</dbReference>
<keyword evidence="3 10" id="KW-0813">Transport</keyword>
<keyword evidence="17" id="KW-1185">Reference proteome</keyword>
<evidence type="ECO:0000256" key="10">
    <source>
        <dbReference type="PROSITE-ProRule" id="PRU01360"/>
    </source>
</evidence>